<keyword evidence="2" id="KW-1185">Reference proteome</keyword>
<dbReference type="EMBL" id="CAUOFW020009160">
    <property type="protein sequence ID" value="CAK9184953.1"/>
    <property type="molecule type" value="Genomic_DNA"/>
</dbReference>
<dbReference type="Proteomes" id="UP001642360">
    <property type="component" value="Unassembled WGS sequence"/>
</dbReference>
<name>A0ABC8UV93_9AQUA</name>
<sequence>MNLLRQIKDLLGMVEFESRHVYREANMVADSLANQAVSVTHFSAKYFKGQHLLRNIGNVHPKCFRILIPWFEVVVANTKLLVGNGCTADFLLEEVQVYGISLASQNDRLIWQLNSMGKFSVRTTWELVRIKGMANLAGEINDADS</sequence>
<accession>A0ABC8UV93</accession>
<protein>
    <recommendedName>
        <fullName evidence="3">RNase H type-1 domain-containing protein</fullName>
    </recommendedName>
</protein>
<dbReference type="AlphaFoldDB" id="A0ABC8UV93"/>
<reference evidence="1 2" key="1">
    <citation type="submission" date="2024-02" db="EMBL/GenBank/DDBJ databases">
        <authorList>
            <person name="Vignale AGUSTIN F."/>
            <person name="Sosa J E."/>
            <person name="Modenutti C."/>
        </authorList>
    </citation>
    <scope>NUCLEOTIDE SEQUENCE [LARGE SCALE GENOMIC DNA]</scope>
</reference>
<organism evidence="1 2">
    <name type="scientific">Ilex paraguariensis</name>
    <name type="common">yerba mate</name>
    <dbReference type="NCBI Taxonomy" id="185542"/>
    <lineage>
        <taxon>Eukaryota</taxon>
        <taxon>Viridiplantae</taxon>
        <taxon>Streptophyta</taxon>
        <taxon>Embryophyta</taxon>
        <taxon>Tracheophyta</taxon>
        <taxon>Spermatophyta</taxon>
        <taxon>Magnoliopsida</taxon>
        <taxon>eudicotyledons</taxon>
        <taxon>Gunneridae</taxon>
        <taxon>Pentapetalae</taxon>
        <taxon>asterids</taxon>
        <taxon>campanulids</taxon>
        <taxon>Aquifoliales</taxon>
        <taxon>Aquifoliaceae</taxon>
        <taxon>Ilex</taxon>
    </lineage>
</organism>
<proteinExistence type="predicted"/>
<evidence type="ECO:0008006" key="3">
    <source>
        <dbReference type="Google" id="ProtNLM"/>
    </source>
</evidence>
<evidence type="ECO:0000313" key="1">
    <source>
        <dbReference type="EMBL" id="CAK9184953.1"/>
    </source>
</evidence>
<comment type="caution">
    <text evidence="1">The sequence shown here is derived from an EMBL/GenBank/DDBJ whole genome shotgun (WGS) entry which is preliminary data.</text>
</comment>
<evidence type="ECO:0000313" key="2">
    <source>
        <dbReference type="Proteomes" id="UP001642360"/>
    </source>
</evidence>
<gene>
    <name evidence="1" type="ORF">ILEXP_LOCUS55316</name>
</gene>